<feature type="transmembrane region" description="Helical" evidence="2">
    <location>
        <begin position="469"/>
        <end position="486"/>
    </location>
</feature>
<evidence type="ECO:0000313" key="4">
    <source>
        <dbReference type="EMBL" id="RPA86513.1"/>
    </source>
</evidence>
<evidence type="ECO:0000313" key="5">
    <source>
        <dbReference type="Proteomes" id="UP000275078"/>
    </source>
</evidence>
<dbReference type="InterPro" id="IPR027512">
    <property type="entry name" value="EIF3A"/>
</dbReference>
<proteinExistence type="predicted"/>
<feature type="transmembrane region" description="Helical" evidence="2">
    <location>
        <begin position="249"/>
        <end position="267"/>
    </location>
</feature>
<feature type="compositionally biased region" description="Basic residues" evidence="1">
    <location>
        <begin position="102"/>
        <end position="113"/>
    </location>
</feature>
<name>A0A3N4IK46_ASCIM</name>
<dbReference type="Proteomes" id="UP000275078">
    <property type="component" value="Unassembled WGS sequence"/>
</dbReference>
<dbReference type="GO" id="GO:0003743">
    <property type="term" value="F:translation initiation factor activity"/>
    <property type="evidence" value="ECO:0007669"/>
    <property type="project" value="TreeGrafter"/>
</dbReference>
<feature type="compositionally biased region" description="Basic and acidic residues" evidence="1">
    <location>
        <begin position="357"/>
        <end position="370"/>
    </location>
</feature>
<feature type="compositionally biased region" description="Basic and acidic residues" evidence="1">
    <location>
        <begin position="114"/>
        <end position="200"/>
    </location>
</feature>
<organism evidence="4 5">
    <name type="scientific">Ascobolus immersus RN42</name>
    <dbReference type="NCBI Taxonomy" id="1160509"/>
    <lineage>
        <taxon>Eukaryota</taxon>
        <taxon>Fungi</taxon>
        <taxon>Dikarya</taxon>
        <taxon>Ascomycota</taxon>
        <taxon>Pezizomycotina</taxon>
        <taxon>Pezizomycetes</taxon>
        <taxon>Pezizales</taxon>
        <taxon>Ascobolaceae</taxon>
        <taxon>Ascobolus</taxon>
    </lineage>
</organism>
<sequence length="487" mass="53678">MTKPLIFFAFLTFVSLLPSQATTLIPDRYPSATSRNGSVGFQIANDPAKPITVASTSLLKPAERRSNDHEISAMNHPAVLAPRFLAALFRGLQALGKVIHKAVRGSKQKKKDKKEKEEKEERERIEREKKEEKARKDKEEEDKRKAEEARKKKEKEEKERKEREEKKREEERKQREKERKEKEERIRKEKDKVNQEADRKAYEEEMEERLLAAGSPPLGRLDATWKLVVVFTLMVKRGDGPSHLVCFRAAYLSTIALVPILSHYNLLDRSKETDYTQYYNMPSFFNILFTAMAVISSVLLSCTASNALQQSSRGAENSLVPSASADGGRRLTITASSLPSLQPRRDWVPDIVTDKGKSVLKKDKDKDDSSTKSTEASKPTASTSSDPPKSSTSSSSTDKSTTTSGKTSSTSDGSGNNGDRLSNIPTGSSSSSPKDGGGSGLLAPMGAVQKESKDSKTGQSSSADARTTLNFPFLAGVLLTCGIAILL</sequence>
<evidence type="ECO:0000256" key="3">
    <source>
        <dbReference type="SAM" id="SignalP"/>
    </source>
</evidence>
<feature type="compositionally biased region" description="Polar residues" evidence="1">
    <location>
        <begin position="457"/>
        <end position="467"/>
    </location>
</feature>
<dbReference type="GO" id="GO:0043614">
    <property type="term" value="C:multi-eIF complex"/>
    <property type="evidence" value="ECO:0007669"/>
    <property type="project" value="TreeGrafter"/>
</dbReference>
<feature type="signal peptide" evidence="3">
    <location>
        <begin position="1"/>
        <end position="21"/>
    </location>
</feature>
<feature type="region of interest" description="Disordered" evidence="1">
    <location>
        <begin position="357"/>
        <end position="467"/>
    </location>
</feature>
<feature type="transmembrane region" description="Helical" evidence="2">
    <location>
        <begin position="279"/>
        <end position="300"/>
    </location>
</feature>
<dbReference type="PANTHER" id="PTHR14005:SF0">
    <property type="entry name" value="EUKARYOTIC TRANSLATION INITIATION FACTOR 3 SUBUNIT A"/>
    <property type="match status" value="1"/>
</dbReference>
<keyword evidence="5" id="KW-1185">Reference proteome</keyword>
<dbReference type="EMBL" id="ML119649">
    <property type="protein sequence ID" value="RPA86513.1"/>
    <property type="molecule type" value="Genomic_DNA"/>
</dbReference>
<dbReference type="STRING" id="1160509.A0A3N4IK46"/>
<dbReference type="PANTHER" id="PTHR14005">
    <property type="entry name" value="EUKARYOTIC TRANSLATION INITIATION FACTOR 3, THETA SUBUNIT"/>
    <property type="match status" value="1"/>
</dbReference>
<feature type="chain" id="PRO_5018120211" evidence="3">
    <location>
        <begin position="22"/>
        <end position="487"/>
    </location>
</feature>
<dbReference type="GO" id="GO:0071541">
    <property type="term" value="C:eukaryotic translation initiation factor 3 complex, eIF3m"/>
    <property type="evidence" value="ECO:0007669"/>
    <property type="project" value="TreeGrafter"/>
</dbReference>
<dbReference type="GO" id="GO:0002188">
    <property type="term" value="P:translation reinitiation"/>
    <property type="evidence" value="ECO:0007669"/>
    <property type="project" value="TreeGrafter"/>
</dbReference>
<feature type="region of interest" description="Disordered" evidence="1">
    <location>
        <begin position="102"/>
        <end position="200"/>
    </location>
</feature>
<keyword evidence="2" id="KW-0472">Membrane</keyword>
<dbReference type="AlphaFoldDB" id="A0A3N4IK46"/>
<feature type="compositionally biased region" description="Polar residues" evidence="1">
    <location>
        <begin position="417"/>
        <end position="426"/>
    </location>
</feature>
<gene>
    <name evidence="4" type="ORF">BJ508DRAFT_372770</name>
</gene>
<accession>A0A3N4IK46</accession>
<keyword evidence="3" id="KW-0732">Signal</keyword>
<keyword evidence="2" id="KW-1133">Transmembrane helix</keyword>
<keyword evidence="2" id="KW-0812">Transmembrane</keyword>
<evidence type="ECO:0000256" key="1">
    <source>
        <dbReference type="SAM" id="MobiDB-lite"/>
    </source>
</evidence>
<dbReference type="GO" id="GO:0071540">
    <property type="term" value="C:eukaryotic translation initiation factor 3 complex, eIF3e"/>
    <property type="evidence" value="ECO:0007669"/>
    <property type="project" value="TreeGrafter"/>
</dbReference>
<protein>
    <submittedName>
        <fullName evidence="4">Uncharacterized protein</fullName>
    </submittedName>
</protein>
<evidence type="ECO:0000256" key="2">
    <source>
        <dbReference type="SAM" id="Phobius"/>
    </source>
</evidence>
<dbReference type="GO" id="GO:0001732">
    <property type="term" value="P:formation of cytoplasmic translation initiation complex"/>
    <property type="evidence" value="ECO:0007669"/>
    <property type="project" value="TreeGrafter"/>
</dbReference>
<feature type="compositionally biased region" description="Low complexity" evidence="1">
    <location>
        <begin position="371"/>
        <end position="414"/>
    </location>
</feature>
<dbReference type="GO" id="GO:0003729">
    <property type="term" value="F:mRNA binding"/>
    <property type="evidence" value="ECO:0007669"/>
    <property type="project" value="TreeGrafter"/>
</dbReference>
<reference evidence="4 5" key="1">
    <citation type="journal article" date="2018" name="Nat. Ecol. Evol.">
        <title>Pezizomycetes genomes reveal the molecular basis of ectomycorrhizal truffle lifestyle.</title>
        <authorList>
            <person name="Murat C."/>
            <person name="Payen T."/>
            <person name="Noel B."/>
            <person name="Kuo A."/>
            <person name="Morin E."/>
            <person name="Chen J."/>
            <person name="Kohler A."/>
            <person name="Krizsan K."/>
            <person name="Balestrini R."/>
            <person name="Da Silva C."/>
            <person name="Montanini B."/>
            <person name="Hainaut M."/>
            <person name="Levati E."/>
            <person name="Barry K.W."/>
            <person name="Belfiori B."/>
            <person name="Cichocki N."/>
            <person name="Clum A."/>
            <person name="Dockter R.B."/>
            <person name="Fauchery L."/>
            <person name="Guy J."/>
            <person name="Iotti M."/>
            <person name="Le Tacon F."/>
            <person name="Lindquist E.A."/>
            <person name="Lipzen A."/>
            <person name="Malagnac F."/>
            <person name="Mello A."/>
            <person name="Molinier V."/>
            <person name="Miyauchi S."/>
            <person name="Poulain J."/>
            <person name="Riccioni C."/>
            <person name="Rubini A."/>
            <person name="Sitrit Y."/>
            <person name="Splivallo R."/>
            <person name="Traeger S."/>
            <person name="Wang M."/>
            <person name="Zifcakova L."/>
            <person name="Wipf D."/>
            <person name="Zambonelli A."/>
            <person name="Paolocci F."/>
            <person name="Nowrousian M."/>
            <person name="Ottonello S."/>
            <person name="Baldrian P."/>
            <person name="Spatafora J.W."/>
            <person name="Henrissat B."/>
            <person name="Nagy L.G."/>
            <person name="Aury J.M."/>
            <person name="Wincker P."/>
            <person name="Grigoriev I.V."/>
            <person name="Bonfante P."/>
            <person name="Martin F.M."/>
        </authorList>
    </citation>
    <scope>NUCLEOTIDE SEQUENCE [LARGE SCALE GENOMIC DNA]</scope>
    <source>
        <strain evidence="4 5">RN42</strain>
    </source>
</reference>